<reference evidence="1" key="1">
    <citation type="submission" date="2018-02" db="EMBL/GenBank/DDBJ databases">
        <title>Rhizophora mucronata_Transcriptome.</title>
        <authorList>
            <person name="Meera S.P."/>
            <person name="Sreeshan A."/>
            <person name="Augustine A."/>
        </authorList>
    </citation>
    <scope>NUCLEOTIDE SEQUENCE</scope>
    <source>
        <tissue evidence="1">Leaf</tissue>
    </source>
</reference>
<sequence>MVKISRKCPCPCGRTNVEIKKERTWVQGY</sequence>
<protein>
    <submittedName>
        <fullName evidence="1">Uncharacterized protein</fullName>
    </submittedName>
</protein>
<organism evidence="1">
    <name type="scientific">Rhizophora mucronata</name>
    <name type="common">Asiatic mangrove</name>
    <dbReference type="NCBI Taxonomy" id="61149"/>
    <lineage>
        <taxon>Eukaryota</taxon>
        <taxon>Viridiplantae</taxon>
        <taxon>Streptophyta</taxon>
        <taxon>Embryophyta</taxon>
        <taxon>Tracheophyta</taxon>
        <taxon>Spermatophyta</taxon>
        <taxon>Magnoliopsida</taxon>
        <taxon>eudicotyledons</taxon>
        <taxon>Gunneridae</taxon>
        <taxon>Pentapetalae</taxon>
        <taxon>rosids</taxon>
        <taxon>fabids</taxon>
        <taxon>Malpighiales</taxon>
        <taxon>Rhizophoraceae</taxon>
        <taxon>Rhizophora</taxon>
    </lineage>
</organism>
<accession>A0A2P2PM53</accession>
<dbReference type="EMBL" id="GGEC01075328">
    <property type="protein sequence ID" value="MBX55812.1"/>
    <property type="molecule type" value="Transcribed_RNA"/>
</dbReference>
<name>A0A2P2PM53_RHIMU</name>
<evidence type="ECO:0000313" key="1">
    <source>
        <dbReference type="EMBL" id="MBX55812.1"/>
    </source>
</evidence>
<dbReference type="AlphaFoldDB" id="A0A2P2PM53"/>
<proteinExistence type="predicted"/>